<keyword evidence="3" id="KW-1185">Reference proteome</keyword>
<reference evidence="2 3" key="1">
    <citation type="journal article" date="2015" name="Sci. Rep.">
        <title>Chromosome-level genome map provides insights into diverse defense mechanisms in the medicinal fungus Ganoderma sinense.</title>
        <authorList>
            <person name="Zhu Y."/>
            <person name="Xu J."/>
            <person name="Sun C."/>
            <person name="Zhou S."/>
            <person name="Xu H."/>
            <person name="Nelson D.R."/>
            <person name="Qian J."/>
            <person name="Song J."/>
            <person name="Luo H."/>
            <person name="Xiang L."/>
            <person name="Li Y."/>
            <person name="Xu Z."/>
            <person name="Ji A."/>
            <person name="Wang L."/>
            <person name="Lu S."/>
            <person name="Hayward A."/>
            <person name="Sun W."/>
            <person name="Li X."/>
            <person name="Schwartz D.C."/>
            <person name="Wang Y."/>
            <person name="Chen S."/>
        </authorList>
    </citation>
    <scope>NUCLEOTIDE SEQUENCE [LARGE SCALE GENOMIC DNA]</scope>
    <source>
        <strain evidence="2 3">ZZ0214-1</strain>
    </source>
</reference>
<evidence type="ECO:0000259" key="1">
    <source>
        <dbReference type="Pfam" id="PF26640"/>
    </source>
</evidence>
<gene>
    <name evidence="2" type="ORF">GSI_02308</name>
</gene>
<sequence length="478" mass="52994">MSWASRRETTRVEDQAYSLLGIFGLHLTTNYGEGRHAFVRLQEAILLAIPDQSIFAWGDACDDSPPSVSDLQFLLAPSPAAFACAGQVKPLSHQRIAERLGATTRLPLPEYQTTSYGIRTRFPMILFKQTPFSRSSLSFFFGSGKYAVCAPLEQPAPFAPTHFAILECEDSFGRLVALPISRAASTEEDQPTDQESKVDVGWVRIDTDRVLRAFRTVSLSPADLIRADLPVQSLDVLIRGQPLLEDDVSLVDSLSPWSMQDENSLLTRRTIRLCDWSRNLLGGQGFIVTHAPRLEGQISTVVNGPFPRTGLFHRKDDIFLLSSTVNEAEDILIRLGRNPEAMEATVYCKSRSRLGGEWRLVKGGERIFALRAEVANIAWMTFDLPARFSSPRGALRLSLHNVTRSFRQFGAIREYFFNLTIELTDQCPPQDFSTKSLSEGVGWVNGGDLAGDNGDMETEASGLGQEKGVIFGQSWNGI</sequence>
<dbReference type="EMBL" id="AYKW01000003">
    <property type="protein sequence ID" value="PIL35580.1"/>
    <property type="molecule type" value="Genomic_DNA"/>
</dbReference>
<dbReference type="InterPro" id="IPR058525">
    <property type="entry name" value="DUF8212"/>
</dbReference>
<feature type="domain" description="DUF8212" evidence="1">
    <location>
        <begin position="36"/>
        <end position="171"/>
    </location>
</feature>
<dbReference type="PANTHER" id="PTHR10622:SF10">
    <property type="entry name" value="HET DOMAIN-CONTAINING PROTEIN"/>
    <property type="match status" value="1"/>
</dbReference>
<dbReference type="PANTHER" id="PTHR10622">
    <property type="entry name" value="HET DOMAIN-CONTAINING PROTEIN"/>
    <property type="match status" value="1"/>
</dbReference>
<accession>A0A2G8SP95</accession>
<protein>
    <recommendedName>
        <fullName evidence="1">DUF8212 domain-containing protein</fullName>
    </recommendedName>
</protein>
<name>A0A2G8SP95_9APHY</name>
<organism evidence="2 3">
    <name type="scientific">Ganoderma sinense ZZ0214-1</name>
    <dbReference type="NCBI Taxonomy" id="1077348"/>
    <lineage>
        <taxon>Eukaryota</taxon>
        <taxon>Fungi</taxon>
        <taxon>Dikarya</taxon>
        <taxon>Basidiomycota</taxon>
        <taxon>Agaricomycotina</taxon>
        <taxon>Agaricomycetes</taxon>
        <taxon>Polyporales</taxon>
        <taxon>Polyporaceae</taxon>
        <taxon>Ganoderma</taxon>
    </lineage>
</organism>
<proteinExistence type="predicted"/>
<dbReference type="AlphaFoldDB" id="A0A2G8SP95"/>
<dbReference type="Pfam" id="PF26640">
    <property type="entry name" value="DUF8212"/>
    <property type="match status" value="1"/>
</dbReference>
<dbReference type="Proteomes" id="UP000230002">
    <property type="component" value="Unassembled WGS sequence"/>
</dbReference>
<comment type="caution">
    <text evidence="2">The sequence shown here is derived from an EMBL/GenBank/DDBJ whole genome shotgun (WGS) entry which is preliminary data.</text>
</comment>
<evidence type="ECO:0000313" key="3">
    <source>
        <dbReference type="Proteomes" id="UP000230002"/>
    </source>
</evidence>
<dbReference type="OrthoDB" id="10574516at2759"/>
<evidence type="ECO:0000313" key="2">
    <source>
        <dbReference type="EMBL" id="PIL35580.1"/>
    </source>
</evidence>